<evidence type="ECO:0000313" key="2">
    <source>
        <dbReference type="Proteomes" id="UP000824890"/>
    </source>
</evidence>
<proteinExistence type="predicted"/>
<gene>
    <name evidence="1" type="ORF">HID58_030326</name>
</gene>
<dbReference type="Proteomes" id="UP000824890">
    <property type="component" value="Unassembled WGS sequence"/>
</dbReference>
<comment type="caution">
    <text evidence="1">The sequence shown here is derived from an EMBL/GenBank/DDBJ whole genome shotgun (WGS) entry which is preliminary data.</text>
</comment>
<organism evidence="1 2">
    <name type="scientific">Brassica napus</name>
    <name type="common">Rape</name>
    <dbReference type="NCBI Taxonomy" id="3708"/>
    <lineage>
        <taxon>Eukaryota</taxon>
        <taxon>Viridiplantae</taxon>
        <taxon>Streptophyta</taxon>
        <taxon>Embryophyta</taxon>
        <taxon>Tracheophyta</taxon>
        <taxon>Spermatophyta</taxon>
        <taxon>Magnoliopsida</taxon>
        <taxon>eudicotyledons</taxon>
        <taxon>Gunneridae</taxon>
        <taxon>Pentapetalae</taxon>
        <taxon>rosids</taxon>
        <taxon>malvids</taxon>
        <taxon>Brassicales</taxon>
        <taxon>Brassicaceae</taxon>
        <taxon>Brassiceae</taxon>
        <taxon>Brassica</taxon>
    </lineage>
</organism>
<name>A0ABQ8CHM1_BRANA</name>
<evidence type="ECO:0000313" key="1">
    <source>
        <dbReference type="EMBL" id="KAH0915880.1"/>
    </source>
</evidence>
<dbReference type="EMBL" id="JAGKQM010000008">
    <property type="protein sequence ID" value="KAH0915880.1"/>
    <property type="molecule type" value="Genomic_DNA"/>
</dbReference>
<sequence>MPRWFCGDTLCPWWRFIGLFWYLSMKLEARAASRLSVVLVYSLDFASSGHSYFLFFLPGLQIFNGSEDCELNLINKSQANHMRSFGQGQQLWQVECLDCKLLKECCSSRCEIEVFRHLELCRKHVAHDLSVTFKGNYLVSSNTLQYIAHEYVEPNVRSDDDNSGAVSVAAKVKAGGSSQDEGASDKVKKARKAPLSILLKLFSRKPELDVLACLTLNCRPL</sequence>
<reference evidence="1 2" key="1">
    <citation type="submission" date="2021-05" db="EMBL/GenBank/DDBJ databases">
        <title>Genome Assembly of Synthetic Allotetraploid Brassica napus Reveals Homoeologous Exchanges between Subgenomes.</title>
        <authorList>
            <person name="Davis J.T."/>
        </authorList>
    </citation>
    <scope>NUCLEOTIDE SEQUENCE [LARGE SCALE GENOMIC DNA]</scope>
    <source>
        <strain evidence="2">cv. Da-Ae</strain>
        <tissue evidence="1">Seedling</tissue>
    </source>
</reference>
<accession>A0ABQ8CHM1</accession>
<keyword evidence="2" id="KW-1185">Reference proteome</keyword>
<protein>
    <submittedName>
        <fullName evidence="1">Uncharacterized protein</fullName>
    </submittedName>
</protein>